<dbReference type="PRINTS" id="PR00502">
    <property type="entry name" value="NUDIXFAMILY"/>
</dbReference>
<name>C7Q0P9_CATAD</name>
<dbReference type="GO" id="GO:0044715">
    <property type="term" value="F:8-oxo-dGDP phosphatase activity"/>
    <property type="evidence" value="ECO:0007669"/>
    <property type="project" value="TreeGrafter"/>
</dbReference>
<dbReference type="PANTHER" id="PTHR47707">
    <property type="entry name" value="8-OXO-DGTP DIPHOSPHATASE"/>
    <property type="match status" value="1"/>
</dbReference>
<evidence type="ECO:0000256" key="11">
    <source>
        <dbReference type="ARBA" id="ARBA00038905"/>
    </source>
</evidence>
<evidence type="ECO:0000256" key="1">
    <source>
        <dbReference type="ARBA" id="ARBA00001946"/>
    </source>
</evidence>
<reference evidence="14 15" key="1">
    <citation type="journal article" date="2009" name="Stand. Genomic Sci.">
        <title>Complete genome sequence of Catenulispora acidiphila type strain (ID 139908).</title>
        <authorList>
            <person name="Copeland A."/>
            <person name="Lapidus A."/>
            <person name="Glavina Del Rio T."/>
            <person name="Nolan M."/>
            <person name="Lucas S."/>
            <person name="Chen F."/>
            <person name="Tice H."/>
            <person name="Cheng J.F."/>
            <person name="Bruce D."/>
            <person name="Goodwin L."/>
            <person name="Pitluck S."/>
            <person name="Mikhailova N."/>
            <person name="Pati A."/>
            <person name="Ivanova N."/>
            <person name="Mavromatis K."/>
            <person name="Chen A."/>
            <person name="Palaniappan K."/>
            <person name="Chain P."/>
            <person name="Land M."/>
            <person name="Hauser L."/>
            <person name="Chang Y.J."/>
            <person name="Jeffries C.D."/>
            <person name="Chertkov O."/>
            <person name="Brettin T."/>
            <person name="Detter J.C."/>
            <person name="Han C."/>
            <person name="Ali Z."/>
            <person name="Tindall B.J."/>
            <person name="Goker M."/>
            <person name="Bristow J."/>
            <person name="Eisen J.A."/>
            <person name="Markowitz V."/>
            <person name="Hugenholtz P."/>
            <person name="Kyrpides N.C."/>
            <person name="Klenk H.P."/>
        </authorList>
    </citation>
    <scope>NUCLEOTIDE SEQUENCE [LARGE SCALE GENOMIC DNA]</scope>
    <source>
        <strain evidence="15">DSM 44928 / JCM 14897 / NBRC 102108 / NRRL B-24433 / ID139908</strain>
    </source>
</reference>
<gene>
    <name evidence="14" type="ordered locus">Caci_0742</name>
</gene>
<dbReference type="AlphaFoldDB" id="C7Q0P9"/>
<proteinExistence type="inferred from homology"/>
<dbReference type="EMBL" id="CP001700">
    <property type="protein sequence ID" value="ACU69677.1"/>
    <property type="molecule type" value="Genomic_DNA"/>
</dbReference>
<feature type="region of interest" description="Disordered" evidence="12">
    <location>
        <begin position="146"/>
        <end position="169"/>
    </location>
</feature>
<evidence type="ECO:0000313" key="14">
    <source>
        <dbReference type="EMBL" id="ACU69677.1"/>
    </source>
</evidence>
<evidence type="ECO:0000256" key="6">
    <source>
        <dbReference type="ARBA" id="ARBA00022763"/>
    </source>
</evidence>
<dbReference type="PANTHER" id="PTHR47707:SF1">
    <property type="entry name" value="NUDIX HYDROLASE FAMILY PROTEIN"/>
    <property type="match status" value="1"/>
</dbReference>
<dbReference type="InterPro" id="IPR015797">
    <property type="entry name" value="NUDIX_hydrolase-like_dom_sf"/>
</dbReference>
<dbReference type="eggNOG" id="COG1051">
    <property type="taxonomic scope" value="Bacteria"/>
</dbReference>
<dbReference type="InterPro" id="IPR020476">
    <property type="entry name" value="Nudix_hydrolase"/>
</dbReference>
<feature type="domain" description="Nudix hydrolase" evidence="13">
    <location>
        <begin position="15"/>
        <end position="142"/>
    </location>
</feature>
<dbReference type="EC" id="3.6.1.55" evidence="11"/>
<evidence type="ECO:0000259" key="13">
    <source>
        <dbReference type="PROSITE" id="PS51462"/>
    </source>
</evidence>
<evidence type="ECO:0000256" key="9">
    <source>
        <dbReference type="ARBA" id="ARBA00023204"/>
    </source>
</evidence>
<evidence type="ECO:0000313" key="15">
    <source>
        <dbReference type="Proteomes" id="UP000000851"/>
    </source>
</evidence>
<dbReference type="STRING" id="479433.Caci_0742"/>
<dbReference type="GO" id="GO:0008413">
    <property type="term" value="F:8-oxo-7,8-dihydroguanosine triphosphate pyrophosphatase activity"/>
    <property type="evidence" value="ECO:0007669"/>
    <property type="project" value="TreeGrafter"/>
</dbReference>
<dbReference type="InParanoid" id="C7Q0P9"/>
<comment type="catalytic activity">
    <reaction evidence="10">
        <text>8-oxo-dGTP + H2O = 8-oxo-dGMP + diphosphate + H(+)</text>
        <dbReference type="Rhea" id="RHEA:31575"/>
        <dbReference type="ChEBI" id="CHEBI:15377"/>
        <dbReference type="ChEBI" id="CHEBI:15378"/>
        <dbReference type="ChEBI" id="CHEBI:33019"/>
        <dbReference type="ChEBI" id="CHEBI:63224"/>
        <dbReference type="ChEBI" id="CHEBI:77896"/>
        <dbReference type="EC" id="3.6.1.55"/>
    </reaction>
</comment>
<dbReference type="SUPFAM" id="SSF55811">
    <property type="entry name" value="Nudix"/>
    <property type="match status" value="1"/>
</dbReference>
<keyword evidence="15" id="KW-1185">Reference proteome</keyword>
<dbReference type="GO" id="GO:0044716">
    <property type="term" value="F:8-oxo-GDP phosphatase activity"/>
    <property type="evidence" value="ECO:0007669"/>
    <property type="project" value="TreeGrafter"/>
</dbReference>
<dbReference type="CDD" id="cd03425">
    <property type="entry name" value="NUDIX_MutT_NudA_like"/>
    <property type="match status" value="1"/>
</dbReference>
<accession>C7Q0P9</accession>
<organism evidence="14 15">
    <name type="scientific">Catenulispora acidiphila (strain DSM 44928 / JCM 14897 / NBRC 102108 / NRRL B-24433 / ID139908)</name>
    <dbReference type="NCBI Taxonomy" id="479433"/>
    <lineage>
        <taxon>Bacteria</taxon>
        <taxon>Bacillati</taxon>
        <taxon>Actinomycetota</taxon>
        <taxon>Actinomycetes</taxon>
        <taxon>Catenulisporales</taxon>
        <taxon>Catenulisporaceae</taxon>
        <taxon>Catenulispora</taxon>
    </lineage>
</organism>
<keyword evidence="8" id="KW-0460">Magnesium</keyword>
<keyword evidence="9" id="KW-0234">DNA repair</keyword>
<dbReference type="InterPro" id="IPR047127">
    <property type="entry name" value="MutT-like"/>
</dbReference>
<keyword evidence="4" id="KW-0235">DNA replication</keyword>
<dbReference type="Proteomes" id="UP000000851">
    <property type="component" value="Chromosome"/>
</dbReference>
<evidence type="ECO:0000256" key="2">
    <source>
        <dbReference type="ARBA" id="ARBA00005582"/>
    </source>
</evidence>
<sequence length="169" mass="18266">MTERDRPTLPDVSETSVIVVGAAIVRDDTVLCARRSAPPRLAGKWEFPGGKVEAGESDAEAVVRECREELGVEVTVGARVGADARIDDRLTLRVFLAYLEPGQPEPSPLEDHDRLAWVRRGELLDLDWLSPDVPIVGELGLMPALNTASRSDSSTGGGGRRAGKPCRRL</sequence>
<comment type="cofactor">
    <cofactor evidence="1">
        <name>Mg(2+)</name>
        <dbReference type="ChEBI" id="CHEBI:18420"/>
    </cofactor>
</comment>
<dbReference type="GO" id="GO:0046872">
    <property type="term" value="F:metal ion binding"/>
    <property type="evidence" value="ECO:0007669"/>
    <property type="project" value="UniProtKB-KW"/>
</dbReference>
<keyword evidence="5" id="KW-0479">Metal-binding</keyword>
<keyword evidence="7 14" id="KW-0378">Hydrolase</keyword>
<dbReference type="PROSITE" id="PS51462">
    <property type="entry name" value="NUDIX"/>
    <property type="match status" value="1"/>
</dbReference>
<evidence type="ECO:0000256" key="8">
    <source>
        <dbReference type="ARBA" id="ARBA00022842"/>
    </source>
</evidence>
<evidence type="ECO:0000256" key="12">
    <source>
        <dbReference type="SAM" id="MobiDB-lite"/>
    </source>
</evidence>
<evidence type="ECO:0000256" key="10">
    <source>
        <dbReference type="ARBA" id="ARBA00035861"/>
    </source>
</evidence>
<dbReference type="GO" id="GO:0006281">
    <property type="term" value="P:DNA repair"/>
    <property type="evidence" value="ECO:0007669"/>
    <property type="project" value="UniProtKB-KW"/>
</dbReference>
<evidence type="ECO:0000256" key="7">
    <source>
        <dbReference type="ARBA" id="ARBA00022801"/>
    </source>
</evidence>
<dbReference type="FunCoup" id="C7Q0P9">
    <property type="interactions" value="7"/>
</dbReference>
<dbReference type="GO" id="GO:0006260">
    <property type="term" value="P:DNA replication"/>
    <property type="evidence" value="ECO:0007669"/>
    <property type="project" value="UniProtKB-KW"/>
</dbReference>
<dbReference type="GO" id="GO:0035539">
    <property type="term" value="F:8-oxo-7,8-dihydrodeoxyguanosine triphosphate pyrophosphatase activity"/>
    <property type="evidence" value="ECO:0007669"/>
    <property type="project" value="UniProtKB-EC"/>
</dbReference>
<protein>
    <recommendedName>
        <fullName evidence="11">8-oxo-dGTP diphosphatase</fullName>
        <ecNumber evidence="11">3.6.1.55</ecNumber>
    </recommendedName>
</protein>
<keyword evidence="6" id="KW-0227">DNA damage</keyword>
<keyword evidence="3" id="KW-0515">Mutator protein</keyword>
<comment type="similarity">
    <text evidence="2">Belongs to the Nudix hydrolase family.</text>
</comment>
<dbReference type="KEGG" id="cai:Caci_0742"/>
<dbReference type="HOGENOM" id="CLU_037162_19_0_11"/>
<evidence type="ECO:0000256" key="4">
    <source>
        <dbReference type="ARBA" id="ARBA00022705"/>
    </source>
</evidence>
<dbReference type="InterPro" id="IPR000086">
    <property type="entry name" value="NUDIX_hydrolase_dom"/>
</dbReference>
<evidence type="ECO:0000256" key="3">
    <source>
        <dbReference type="ARBA" id="ARBA00022457"/>
    </source>
</evidence>
<dbReference type="Gene3D" id="3.90.79.10">
    <property type="entry name" value="Nucleoside Triphosphate Pyrophosphohydrolase"/>
    <property type="match status" value="1"/>
</dbReference>
<dbReference type="Pfam" id="PF00293">
    <property type="entry name" value="NUDIX"/>
    <property type="match status" value="1"/>
</dbReference>
<evidence type="ECO:0000256" key="5">
    <source>
        <dbReference type="ARBA" id="ARBA00022723"/>
    </source>
</evidence>